<dbReference type="AlphaFoldDB" id="A0A100WD28"/>
<organism evidence="1 2">
    <name type="scientific">Mycolicibacterium canariasense</name>
    <name type="common">Mycobacterium canariasense</name>
    <dbReference type="NCBI Taxonomy" id="228230"/>
    <lineage>
        <taxon>Bacteria</taxon>
        <taxon>Bacillati</taxon>
        <taxon>Actinomycetota</taxon>
        <taxon>Actinomycetes</taxon>
        <taxon>Mycobacteriales</taxon>
        <taxon>Mycobacteriaceae</taxon>
        <taxon>Mycolicibacterium</taxon>
    </lineage>
</organism>
<name>A0A100WD28_MYCCR</name>
<dbReference type="Proteomes" id="UP000069443">
    <property type="component" value="Unassembled WGS sequence"/>
</dbReference>
<reference evidence="2" key="1">
    <citation type="journal article" date="2016" name="Genome Announc.">
        <title>Draft Genome Sequences of Five Rapidly Growing Mycobacterium Species, M. thermoresistibile, M. fortuitum subsp. acetamidolyticum, M. canariasense, M. brisbanense, and M. novocastrense.</title>
        <authorList>
            <person name="Katahira K."/>
            <person name="Ogura Y."/>
            <person name="Gotoh Y."/>
            <person name="Hayashi T."/>
        </authorList>
    </citation>
    <scope>NUCLEOTIDE SEQUENCE [LARGE SCALE GENOMIC DNA]</scope>
    <source>
        <strain evidence="2">JCM15298</strain>
    </source>
</reference>
<comment type="caution">
    <text evidence="1">The sequence shown here is derived from an EMBL/GenBank/DDBJ whole genome shotgun (WGS) entry which is preliminary data.</text>
</comment>
<sequence>MPGSDDHGEQLFAWAVLAPVLIQHYSIVVPSDLQVSVCACSPGVRRSIDDWARHVSDQVAASIG</sequence>
<gene>
    <name evidence="1" type="ORF">RMCC_2772</name>
</gene>
<evidence type="ECO:0000313" key="2">
    <source>
        <dbReference type="Proteomes" id="UP000069443"/>
    </source>
</evidence>
<keyword evidence="1" id="KW-0378">Hydrolase</keyword>
<keyword evidence="2" id="KW-1185">Reference proteome</keyword>
<accession>A0A100WD28</accession>
<evidence type="ECO:0000313" key="1">
    <source>
        <dbReference type="EMBL" id="GAS95806.1"/>
    </source>
</evidence>
<dbReference type="GO" id="GO:0016787">
    <property type="term" value="F:hydrolase activity"/>
    <property type="evidence" value="ECO:0007669"/>
    <property type="project" value="UniProtKB-KW"/>
</dbReference>
<dbReference type="EMBL" id="BCSY01000045">
    <property type="protein sequence ID" value="GAS95806.1"/>
    <property type="molecule type" value="Genomic_DNA"/>
</dbReference>
<dbReference type="OrthoDB" id="4762789at2"/>
<dbReference type="STRING" id="228230.RMCC_2772"/>
<protein>
    <submittedName>
        <fullName evidence="1">Alpha/beta hydrolase fold protein</fullName>
    </submittedName>
</protein>
<proteinExistence type="predicted"/>
<dbReference type="RefSeq" id="WP_062656922.1">
    <property type="nucleotide sequence ID" value="NZ_BCSY01000045.1"/>
</dbReference>
<reference evidence="2" key="2">
    <citation type="submission" date="2016-02" db="EMBL/GenBank/DDBJ databases">
        <title>Draft genome sequence of five rapidly growing Mycobacterium species.</title>
        <authorList>
            <person name="Katahira K."/>
            <person name="Gotou Y."/>
            <person name="Iida K."/>
            <person name="Ogura Y."/>
            <person name="Hayashi T."/>
        </authorList>
    </citation>
    <scope>NUCLEOTIDE SEQUENCE [LARGE SCALE GENOMIC DNA]</scope>
    <source>
        <strain evidence="2">JCM15298</strain>
    </source>
</reference>